<dbReference type="Proteomes" id="UP001501243">
    <property type="component" value="Unassembled WGS sequence"/>
</dbReference>
<organism evidence="1 2">
    <name type="scientific">Hymenobacter ginsengisoli</name>
    <dbReference type="NCBI Taxonomy" id="1051626"/>
    <lineage>
        <taxon>Bacteria</taxon>
        <taxon>Pseudomonadati</taxon>
        <taxon>Bacteroidota</taxon>
        <taxon>Cytophagia</taxon>
        <taxon>Cytophagales</taxon>
        <taxon>Hymenobacteraceae</taxon>
        <taxon>Hymenobacter</taxon>
    </lineage>
</organism>
<dbReference type="Gene3D" id="3.40.50.2300">
    <property type="match status" value="1"/>
</dbReference>
<protein>
    <submittedName>
        <fullName evidence="1">Uncharacterized protein</fullName>
    </submittedName>
</protein>
<evidence type="ECO:0000313" key="1">
    <source>
        <dbReference type="EMBL" id="GAA4498494.1"/>
    </source>
</evidence>
<evidence type="ECO:0000313" key="2">
    <source>
        <dbReference type="Proteomes" id="UP001501243"/>
    </source>
</evidence>
<keyword evidence="2" id="KW-1185">Reference proteome</keyword>
<reference evidence="2" key="1">
    <citation type="journal article" date="2019" name="Int. J. Syst. Evol. Microbiol.">
        <title>The Global Catalogue of Microorganisms (GCM) 10K type strain sequencing project: providing services to taxonomists for standard genome sequencing and annotation.</title>
        <authorList>
            <consortium name="The Broad Institute Genomics Platform"/>
            <consortium name="The Broad Institute Genome Sequencing Center for Infectious Disease"/>
            <person name="Wu L."/>
            <person name="Ma J."/>
        </authorList>
    </citation>
    <scope>NUCLEOTIDE SEQUENCE [LARGE SCALE GENOMIC DNA]</scope>
    <source>
        <strain evidence="2">JCM 17841</strain>
    </source>
</reference>
<comment type="caution">
    <text evidence="1">The sequence shown here is derived from an EMBL/GenBank/DDBJ whole genome shotgun (WGS) entry which is preliminary data.</text>
</comment>
<proteinExistence type="predicted"/>
<gene>
    <name evidence="1" type="ORF">GCM10023172_15610</name>
</gene>
<accession>A0ABP8Q8F6</accession>
<sequence>MKSNAPGLAAAQALFYCLNTAARGVDDAATNYLNQRLLERLTVSNTVLGAINGQQALDLLHIHCEQPTSPSSPALILLDLRLVRAR</sequence>
<name>A0ABP8Q8F6_9BACT</name>
<dbReference type="EMBL" id="BAABGQ010000005">
    <property type="protein sequence ID" value="GAA4498494.1"/>
    <property type="molecule type" value="Genomic_DNA"/>
</dbReference>